<dbReference type="Proteomes" id="UP000627934">
    <property type="component" value="Unassembled WGS sequence"/>
</dbReference>
<comment type="caution">
    <text evidence="2">The sequence shown here is derived from an EMBL/GenBank/DDBJ whole genome shotgun (WGS) entry which is preliminary data.</text>
</comment>
<feature type="transmembrane region" description="Helical" evidence="1">
    <location>
        <begin position="12"/>
        <end position="31"/>
    </location>
</feature>
<reference evidence="2" key="2">
    <citation type="journal article" date="2018" name="DNA Res.">
        <title>Comparative genome and transcriptome analyses reveal adaptations to opportunistic infections in woody plant degrading pathogens of Botryosphaeriaceae.</title>
        <authorList>
            <person name="Yan J.Y."/>
            <person name="Zhao W.S."/>
            <person name="Chen Z."/>
            <person name="Xing Q.K."/>
            <person name="Zhang W."/>
            <person name="Chethana K.W.T."/>
            <person name="Xue M.F."/>
            <person name="Xu J.P."/>
            <person name="Phillips A.J.L."/>
            <person name="Wang Y."/>
            <person name="Liu J.H."/>
            <person name="Liu M."/>
            <person name="Zhou Y."/>
            <person name="Jayawardena R.S."/>
            <person name="Manawasinghe I.S."/>
            <person name="Huang J.B."/>
            <person name="Qiao G.H."/>
            <person name="Fu C.Y."/>
            <person name="Guo F.F."/>
            <person name="Dissanayake A.J."/>
            <person name="Peng Y.L."/>
            <person name="Hyde K.D."/>
            <person name="Li X.H."/>
        </authorList>
    </citation>
    <scope>NUCLEOTIDE SEQUENCE</scope>
    <source>
        <strain evidence="2">CSS-01s</strain>
    </source>
</reference>
<name>A0A8H7IQ02_9PEZI</name>
<proteinExistence type="predicted"/>
<keyword evidence="1" id="KW-0812">Transmembrane</keyword>
<evidence type="ECO:0000313" key="3">
    <source>
        <dbReference type="Proteomes" id="UP000627934"/>
    </source>
</evidence>
<accession>A0A8H7IQ02</accession>
<dbReference type="EMBL" id="MDYX01000024">
    <property type="protein sequence ID" value="KAF9629177.1"/>
    <property type="molecule type" value="Genomic_DNA"/>
</dbReference>
<feature type="transmembrane region" description="Helical" evidence="1">
    <location>
        <begin position="157"/>
        <end position="174"/>
    </location>
</feature>
<reference evidence="2" key="1">
    <citation type="submission" date="2016-08" db="EMBL/GenBank/DDBJ databases">
        <authorList>
            <person name="Yan J."/>
        </authorList>
    </citation>
    <scope>NUCLEOTIDE SEQUENCE</scope>
    <source>
        <strain evidence="2">CSS-01s</strain>
    </source>
</reference>
<feature type="transmembrane region" description="Helical" evidence="1">
    <location>
        <begin position="69"/>
        <end position="86"/>
    </location>
</feature>
<keyword evidence="1" id="KW-0472">Membrane</keyword>
<evidence type="ECO:0000313" key="2">
    <source>
        <dbReference type="EMBL" id="KAF9629177.1"/>
    </source>
</evidence>
<gene>
    <name evidence="2" type="ORF">BFW01_g10380</name>
</gene>
<sequence>MARRPVHISLKVAVPLSALMILFASIAFTGHRLDWPGKPAFTTFRHSEIDEHFLNNRLRALSSRPLPRFIYHTLHAGPAILWSLAMPFQHIDSLRARFPAMHRRNGYLVLSLSLLLSLGGFWILNRNMSHTHREFYHIHTVIKSKYIPMLTWPTFESSLWFLAPAYFYSLFRTAETARAREWVRHRKWAVFHTIAAYTITLQRVNVVVCMVAGWAMHLLVPERVQQEVLGVPATHEGKAAAELAAFAWTAWYGGILAFVWILYEWRPAALFARGRKGTAAAAGGEKSDTGKVE</sequence>
<evidence type="ECO:0000256" key="1">
    <source>
        <dbReference type="SAM" id="Phobius"/>
    </source>
</evidence>
<protein>
    <submittedName>
        <fullName evidence="2">Uncharacterized protein</fullName>
    </submittedName>
</protein>
<feature type="transmembrane region" description="Helical" evidence="1">
    <location>
        <begin position="194"/>
        <end position="219"/>
    </location>
</feature>
<organism evidence="2 3">
    <name type="scientific">Lasiodiplodia theobromae</name>
    <dbReference type="NCBI Taxonomy" id="45133"/>
    <lineage>
        <taxon>Eukaryota</taxon>
        <taxon>Fungi</taxon>
        <taxon>Dikarya</taxon>
        <taxon>Ascomycota</taxon>
        <taxon>Pezizomycotina</taxon>
        <taxon>Dothideomycetes</taxon>
        <taxon>Dothideomycetes incertae sedis</taxon>
        <taxon>Botryosphaeriales</taxon>
        <taxon>Botryosphaeriaceae</taxon>
        <taxon>Lasiodiplodia</taxon>
    </lineage>
</organism>
<keyword evidence="1" id="KW-1133">Transmembrane helix</keyword>
<feature type="transmembrane region" description="Helical" evidence="1">
    <location>
        <begin position="239"/>
        <end position="263"/>
    </location>
</feature>
<dbReference type="AlphaFoldDB" id="A0A8H7IQ02"/>
<feature type="transmembrane region" description="Helical" evidence="1">
    <location>
        <begin position="107"/>
        <end position="124"/>
    </location>
</feature>